<dbReference type="WBParaSite" id="nRc.2.0.1.t14012-RA">
    <property type="protein sequence ID" value="nRc.2.0.1.t14012-RA"/>
    <property type="gene ID" value="nRc.2.0.1.g14012"/>
</dbReference>
<sequence length="101" mass="11209">MQFPWTKALKDEKRKKTLGRFDPKQDVRVKVTSTRPGVVRGGTVARMAWWVIISPNAGVWPNITCKPSKKLSPKMITVEPPAVHPSCGHTVLMTGQATTEN</sequence>
<evidence type="ECO:0000313" key="1">
    <source>
        <dbReference type="Proteomes" id="UP000887565"/>
    </source>
</evidence>
<accession>A0A915IIL3</accession>
<name>A0A915IIL3_ROMCU</name>
<evidence type="ECO:0000313" key="2">
    <source>
        <dbReference type="WBParaSite" id="nRc.2.0.1.t14012-RA"/>
    </source>
</evidence>
<dbReference type="Proteomes" id="UP000887565">
    <property type="component" value="Unplaced"/>
</dbReference>
<organism evidence="1 2">
    <name type="scientific">Romanomermis culicivorax</name>
    <name type="common">Nematode worm</name>
    <dbReference type="NCBI Taxonomy" id="13658"/>
    <lineage>
        <taxon>Eukaryota</taxon>
        <taxon>Metazoa</taxon>
        <taxon>Ecdysozoa</taxon>
        <taxon>Nematoda</taxon>
        <taxon>Enoplea</taxon>
        <taxon>Dorylaimia</taxon>
        <taxon>Mermithida</taxon>
        <taxon>Mermithoidea</taxon>
        <taxon>Mermithidae</taxon>
        <taxon>Romanomermis</taxon>
    </lineage>
</organism>
<dbReference type="AlphaFoldDB" id="A0A915IIL3"/>
<proteinExistence type="predicted"/>
<keyword evidence="1" id="KW-1185">Reference proteome</keyword>
<reference evidence="2" key="1">
    <citation type="submission" date="2022-11" db="UniProtKB">
        <authorList>
            <consortium name="WormBaseParasite"/>
        </authorList>
    </citation>
    <scope>IDENTIFICATION</scope>
</reference>
<protein>
    <submittedName>
        <fullName evidence="2">Uncharacterized protein</fullName>
    </submittedName>
</protein>